<proteinExistence type="predicted"/>
<evidence type="ECO:0000313" key="1">
    <source>
        <dbReference type="EMBL" id="CAJ1967774.1"/>
    </source>
</evidence>
<protein>
    <submittedName>
        <fullName evidence="1">Uncharacterized protein</fullName>
    </submittedName>
</protein>
<evidence type="ECO:0000313" key="2">
    <source>
        <dbReference type="Proteomes" id="UP001189624"/>
    </source>
</evidence>
<dbReference type="Gramene" id="rna-AYBTSS11_LOCUS21363">
    <property type="protein sequence ID" value="CAJ1967774.1"/>
    <property type="gene ID" value="gene-AYBTSS11_LOCUS21363"/>
</dbReference>
<dbReference type="AlphaFoldDB" id="A0AA86T4N8"/>
<organism evidence="1 2">
    <name type="scientific">Sphenostylis stenocarpa</name>
    <dbReference type="NCBI Taxonomy" id="92480"/>
    <lineage>
        <taxon>Eukaryota</taxon>
        <taxon>Viridiplantae</taxon>
        <taxon>Streptophyta</taxon>
        <taxon>Embryophyta</taxon>
        <taxon>Tracheophyta</taxon>
        <taxon>Spermatophyta</taxon>
        <taxon>Magnoliopsida</taxon>
        <taxon>eudicotyledons</taxon>
        <taxon>Gunneridae</taxon>
        <taxon>Pentapetalae</taxon>
        <taxon>rosids</taxon>
        <taxon>fabids</taxon>
        <taxon>Fabales</taxon>
        <taxon>Fabaceae</taxon>
        <taxon>Papilionoideae</taxon>
        <taxon>50 kb inversion clade</taxon>
        <taxon>NPAAA clade</taxon>
        <taxon>indigoferoid/millettioid clade</taxon>
        <taxon>Phaseoleae</taxon>
        <taxon>Sphenostylis</taxon>
    </lineage>
</organism>
<sequence length="104" mass="11438">MPPPPPRVSSNPTLLLTTTTTVSLTTIATMNVQEDAAKHIKGRDAREHASHVATDATVCPLEPTAIRRFVLVMHASRLMGISLSALEIIQYPHSNLYIISMYEE</sequence>
<gene>
    <name evidence="1" type="ORF">AYBTSS11_LOCUS21363</name>
</gene>
<accession>A0AA86T4N8</accession>
<keyword evidence="2" id="KW-1185">Reference proteome</keyword>
<reference evidence="1" key="1">
    <citation type="submission" date="2023-10" db="EMBL/GenBank/DDBJ databases">
        <authorList>
            <person name="Domelevo Entfellner J.-B."/>
        </authorList>
    </citation>
    <scope>NUCLEOTIDE SEQUENCE</scope>
</reference>
<dbReference type="Proteomes" id="UP001189624">
    <property type="component" value="Chromosome 7"/>
</dbReference>
<name>A0AA86T4N8_9FABA</name>
<dbReference type="EMBL" id="OY731404">
    <property type="protein sequence ID" value="CAJ1967774.1"/>
    <property type="molecule type" value="Genomic_DNA"/>
</dbReference>